<feature type="region of interest" description="Disordered" evidence="3">
    <location>
        <begin position="172"/>
        <end position="192"/>
    </location>
</feature>
<evidence type="ECO:0000256" key="1">
    <source>
        <dbReference type="ARBA" id="ARBA00004123"/>
    </source>
</evidence>
<dbReference type="PANTHER" id="PTHR37534:SF2">
    <property type="entry name" value="N-ACETYLTRANSFERASE DOMAIN-CONTAINING PROTEIN"/>
    <property type="match status" value="1"/>
</dbReference>
<comment type="subcellular location">
    <subcellularLocation>
        <location evidence="1">Nucleus</location>
    </subcellularLocation>
</comment>
<feature type="region of interest" description="Disordered" evidence="3">
    <location>
        <begin position="111"/>
        <end position="142"/>
    </location>
</feature>
<evidence type="ECO:0000313" key="5">
    <source>
        <dbReference type="Proteomes" id="UP000481288"/>
    </source>
</evidence>
<dbReference type="Proteomes" id="UP000481288">
    <property type="component" value="Unassembled WGS sequence"/>
</dbReference>
<dbReference type="GO" id="GO:0045944">
    <property type="term" value="P:positive regulation of transcription by RNA polymerase II"/>
    <property type="evidence" value="ECO:0007669"/>
    <property type="project" value="TreeGrafter"/>
</dbReference>
<dbReference type="OrthoDB" id="407832at2759"/>
<evidence type="ECO:0008006" key="6">
    <source>
        <dbReference type="Google" id="ProtNLM"/>
    </source>
</evidence>
<feature type="region of interest" description="Disordered" evidence="3">
    <location>
        <begin position="20"/>
        <end position="48"/>
    </location>
</feature>
<evidence type="ECO:0000256" key="2">
    <source>
        <dbReference type="ARBA" id="ARBA00023242"/>
    </source>
</evidence>
<dbReference type="AlphaFoldDB" id="A0A7D8UMC4"/>
<organism evidence="4 5">
    <name type="scientific">Lachnellula cervina</name>
    <dbReference type="NCBI Taxonomy" id="1316786"/>
    <lineage>
        <taxon>Eukaryota</taxon>
        <taxon>Fungi</taxon>
        <taxon>Dikarya</taxon>
        <taxon>Ascomycota</taxon>
        <taxon>Pezizomycotina</taxon>
        <taxon>Leotiomycetes</taxon>
        <taxon>Helotiales</taxon>
        <taxon>Lachnaceae</taxon>
        <taxon>Lachnellula</taxon>
    </lineage>
</organism>
<feature type="compositionally biased region" description="Low complexity" evidence="3">
    <location>
        <begin position="31"/>
        <end position="43"/>
    </location>
</feature>
<reference evidence="4 5" key="1">
    <citation type="submission" date="2018-05" db="EMBL/GenBank/DDBJ databases">
        <title>Whole genome sequencing for identification of molecular markers to develop diagnostic detection tools for the regulated plant pathogen Lachnellula willkommii.</title>
        <authorList>
            <person name="Giroux E."/>
            <person name="Bilodeau G."/>
        </authorList>
    </citation>
    <scope>NUCLEOTIDE SEQUENCE [LARGE SCALE GENOMIC DNA]</scope>
    <source>
        <strain evidence="4 5">CBS 625.97</strain>
    </source>
</reference>
<sequence>MVILPPTPLLLWMGAGGSNTHARPPSVQGNSSTSTSAPTTGAPKANFGNLRFRHGSSARYDSDFAKDQVWVSISGQALPKLLLGADLILRLVVCSQFVDELPELHEIYSTTTPKSEQAASVATPQQSRHTETESPAASVTAPSNLSAISEDFGGAQSASSWIPRSALSETQFTSPAKRRYSNKSDRSSFRSLSQTSGILSTYPRSTSSFAGSPIGHGDAIDSLLRAADYSDHHRAHQPELISSPQQTQISPYNEIDHSMSRAWPEVRIQEACLMRYFIDELACWFDLCDPERHFALVVPQRSQHCPALLNAIYTASARHLCRLDQYKNKKDDSVEYLEKRLPDLCIETAVKYHSRSIEHLVAVSHNSEAVFDENLLVASIILRFYEEVDAPLNGGDWETGLRGTQVFIEAQASACHTTSLRRAAFRVACRQEVYMAFIKQRPFSLPQHDWNDYRSLEPTDDHTWAHRVVVHCADVLMYCYGEHRSNNSDYDASVEYHASWDRLRPKSFEPIYSKPADPSQGEVWPELWYLSDCHVTAVQHLDLSKILLTVYDPRIPRLGPSHRAAIRRIEAEVNEIVKRLCGVAISNRRAPPAMNTACMAIAMCGDQFTDPREQQSILDVLVYTDTKHAWPTKEIQNRLKEAWGWMV</sequence>
<dbReference type="EMBL" id="QGMG01000635">
    <property type="protein sequence ID" value="TVY52322.1"/>
    <property type="molecule type" value="Genomic_DNA"/>
</dbReference>
<evidence type="ECO:0000313" key="4">
    <source>
        <dbReference type="EMBL" id="TVY52322.1"/>
    </source>
</evidence>
<name>A0A7D8UMC4_9HELO</name>
<evidence type="ECO:0000256" key="3">
    <source>
        <dbReference type="SAM" id="MobiDB-lite"/>
    </source>
</evidence>
<comment type="caution">
    <text evidence="4">The sequence shown here is derived from an EMBL/GenBank/DDBJ whole genome shotgun (WGS) entry which is preliminary data.</text>
</comment>
<keyword evidence="5" id="KW-1185">Reference proteome</keyword>
<proteinExistence type="predicted"/>
<dbReference type="GO" id="GO:0003700">
    <property type="term" value="F:DNA-binding transcription factor activity"/>
    <property type="evidence" value="ECO:0007669"/>
    <property type="project" value="TreeGrafter"/>
</dbReference>
<dbReference type="InterPro" id="IPR021858">
    <property type="entry name" value="Fun_TF"/>
</dbReference>
<dbReference type="GO" id="GO:0005634">
    <property type="term" value="C:nucleus"/>
    <property type="evidence" value="ECO:0007669"/>
    <property type="project" value="UniProtKB-SubCell"/>
</dbReference>
<dbReference type="Pfam" id="PF11951">
    <property type="entry name" value="Fungal_trans_2"/>
    <property type="match status" value="1"/>
</dbReference>
<gene>
    <name evidence="4" type="ORF">LCER1_G005458</name>
</gene>
<accession>A0A7D8UMC4</accession>
<protein>
    <recommendedName>
        <fullName evidence="6">ARCA protein</fullName>
    </recommendedName>
</protein>
<dbReference type="PANTHER" id="PTHR37534">
    <property type="entry name" value="TRANSCRIPTIONAL ACTIVATOR PROTEIN UGA3"/>
    <property type="match status" value="1"/>
</dbReference>
<dbReference type="GO" id="GO:0000976">
    <property type="term" value="F:transcription cis-regulatory region binding"/>
    <property type="evidence" value="ECO:0007669"/>
    <property type="project" value="TreeGrafter"/>
</dbReference>
<keyword evidence="2" id="KW-0539">Nucleus</keyword>